<evidence type="ECO:0000259" key="2">
    <source>
        <dbReference type="Pfam" id="PF14082"/>
    </source>
</evidence>
<gene>
    <name evidence="3" type="ORF">B4N89_15770</name>
</gene>
<evidence type="ECO:0000313" key="4">
    <source>
        <dbReference type="Proteomes" id="UP000190037"/>
    </source>
</evidence>
<dbReference type="Pfam" id="PF14082">
    <property type="entry name" value="SduA_C"/>
    <property type="match status" value="1"/>
</dbReference>
<keyword evidence="4" id="KW-1185">Reference proteome</keyword>
<organism evidence="3 4">
    <name type="scientific">Embleya scabrispora</name>
    <dbReference type="NCBI Taxonomy" id="159449"/>
    <lineage>
        <taxon>Bacteria</taxon>
        <taxon>Bacillati</taxon>
        <taxon>Actinomycetota</taxon>
        <taxon>Actinomycetes</taxon>
        <taxon>Kitasatosporales</taxon>
        <taxon>Streptomycetaceae</taxon>
        <taxon>Embleya</taxon>
    </lineage>
</organism>
<dbReference type="STRING" id="159449.B4N89_15770"/>
<comment type="caution">
    <text evidence="3">The sequence shown here is derived from an EMBL/GenBank/DDBJ whole genome shotgun (WGS) entry which is preliminary data.</text>
</comment>
<sequence length="605" mass="67109">MAGIRLLISTRTWNKMTKLRQWLYVAQDKRANSDSAIDAWDPRIRALARADVRTGDPVVMWRPGRGGGVVGLGTVRSSTPSEDEIRRVTRAASAGVTPVEPPANVEVTLSFDRLRLGKPIGAPELAESGLGDVAKHARSARSVHWIMRTLSALELPPELWQRFVDLITDPALPTVPWPASWNIDAGMVVPKRQVHDVYGGNRSSPLTSSALTPNTLLFLTRNSSPTEISPLWVDGALIVPGIEDRYSISSENRAILTHVRRGIPLRVFERRGKFALYLGEFAVDQERPIERWVIAKTHDDKTASFYSENFVNQVPLLRLHQLDGVSAFADDPDLFITATRTTIGIQLTTTYPPDRQRTSERSPVNNADDLVTGKASRSTVHKLLRVLRSDPTGALTAAGIDEARALTTLIEQARRRTDLARLKAASEAHGTSEAELQAILENMTWIFGGDFLSGTARRRLTVLDQLDLSLIRPDGTLHGVEIKKAEIKNLVKRLRNHRIPGIEVHEAVNQAMNYLVSLDEQRHTILAEFGIDCRRASMTVVIGHSAFTAHRATPSEIAEILRTYASHMTRIDVVTYDQLVNRAERMLDLTQANCTVTSGSSIRMV</sequence>
<dbReference type="InterPro" id="IPR025359">
    <property type="entry name" value="SduA_C"/>
</dbReference>
<evidence type="ECO:0000256" key="1">
    <source>
        <dbReference type="SAM" id="MobiDB-lite"/>
    </source>
</evidence>
<reference evidence="3 4" key="1">
    <citation type="submission" date="2017-03" db="EMBL/GenBank/DDBJ databases">
        <title>Draft genome sequence of Streptomyces scabrisporus NF3, endophyte isolated from Amphipterygium adstringens.</title>
        <authorList>
            <person name="Vazquez M."/>
            <person name="Ceapa C.D."/>
            <person name="Rodriguez Luna D."/>
            <person name="Sanchez Esquivel S."/>
        </authorList>
    </citation>
    <scope>NUCLEOTIDE SEQUENCE [LARGE SCALE GENOMIC DNA]</scope>
    <source>
        <strain evidence="3 4">NF3</strain>
    </source>
</reference>
<feature type="domain" description="Shedu protein SduA C-terminal" evidence="2">
    <location>
        <begin position="431"/>
        <end position="580"/>
    </location>
</feature>
<evidence type="ECO:0000313" key="3">
    <source>
        <dbReference type="EMBL" id="OPC82200.1"/>
    </source>
</evidence>
<dbReference type="AlphaFoldDB" id="A0A1T3NZY4"/>
<protein>
    <recommendedName>
        <fullName evidence="2">Shedu protein SduA C-terminal domain-containing protein</fullName>
    </recommendedName>
</protein>
<dbReference type="Proteomes" id="UP000190037">
    <property type="component" value="Unassembled WGS sequence"/>
</dbReference>
<dbReference type="EMBL" id="MWQN01000001">
    <property type="protein sequence ID" value="OPC82200.1"/>
    <property type="molecule type" value="Genomic_DNA"/>
</dbReference>
<proteinExistence type="predicted"/>
<accession>A0A1T3NZY4</accession>
<name>A0A1T3NZY4_9ACTN</name>
<feature type="region of interest" description="Disordered" evidence="1">
    <location>
        <begin position="350"/>
        <end position="369"/>
    </location>
</feature>